<dbReference type="AlphaFoldDB" id="A0A9Q0NAD0"/>
<name>A0A9Q0NAD0_9DIPT</name>
<accession>A0A9Q0NAD0</accession>
<feature type="non-terminal residue" evidence="1">
    <location>
        <position position="79"/>
    </location>
</feature>
<sequence>AVASNLEFNGGTVTLEHFVAKDEDTTKARNSFHLCNVIDACFLQLKFNDFLAVATSREHAMNNPVLPKTEIFCFSKANN</sequence>
<dbReference type="Proteomes" id="UP001151699">
    <property type="component" value="Chromosome A"/>
</dbReference>
<gene>
    <name evidence="1" type="ORF">Bhyg_01175</name>
</gene>
<proteinExistence type="predicted"/>
<reference evidence="1" key="1">
    <citation type="submission" date="2022-07" db="EMBL/GenBank/DDBJ databases">
        <authorList>
            <person name="Trinca V."/>
            <person name="Uliana J.V.C."/>
            <person name="Torres T.T."/>
            <person name="Ward R.J."/>
            <person name="Monesi N."/>
        </authorList>
    </citation>
    <scope>NUCLEOTIDE SEQUENCE</scope>
    <source>
        <strain evidence="1">HSMRA1968</strain>
        <tissue evidence="1">Whole embryos</tissue>
    </source>
</reference>
<protein>
    <submittedName>
        <fullName evidence="1">Uncharacterized protein</fullName>
    </submittedName>
</protein>
<comment type="caution">
    <text evidence="1">The sequence shown here is derived from an EMBL/GenBank/DDBJ whole genome shotgun (WGS) entry which is preliminary data.</text>
</comment>
<evidence type="ECO:0000313" key="2">
    <source>
        <dbReference type="Proteomes" id="UP001151699"/>
    </source>
</evidence>
<dbReference type="OrthoDB" id="6614738at2759"/>
<keyword evidence="2" id="KW-1185">Reference proteome</keyword>
<organism evidence="1 2">
    <name type="scientific">Pseudolycoriella hygida</name>
    <dbReference type="NCBI Taxonomy" id="35572"/>
    <lineage>
        <taxon>Eukaryota</taxon>
        <taxon>Metazoa</taxon>
        <taxon>Ecdysozoa</taxon>
        <taxon>Arthropoda</taxon>
        <taxon>Hexapoda</taxon>
        <taxon>Insecta</taxon>
        <taxon>Pterygota</taxon>
        <taxon>Neoptera</taxon>
        <taxon>Endopterygota</taxon>
        <taxon>Diptera</taxon>
        <taxon>Nematocera</taxon>
        <taxon>Sciaroidea</taxon>
        <taxon>Sciaridae</taxon>
        <taxon>Pseudolycoriella</taxon>
    </lineage>
</organism>
<dbReference type="EMBL" id="WJQU01000001">
    <property type="protein sequence ID" value="KAJ6645966.1"/>
    <property type="molecule type" value="Genomic_DNA"/>
</dbReference>
<feature type="non-terminal residue" evidence="1">
    <location>
        <position position="1"/>
    </location>
</feature>
<evidence type="ECO:0000313" key="1">
    <source>
        <dbReference type="EMBL" id="KAJ6645966.1"/>
    </source>
</evidence>